<accession>A0AB35YLC3</accession>
<protein>
    <submittedName>
        <fullName evidence="6">Succinylglutamate desuccinylase/aspartoacylase family protein</fullName>
    </submittedName>
</protein>
<name>A0AB35YLC3_9FLAO</name>
<comment type="caution">
    <text evidence="6">The sequence shown here is derived from an EMBL/GenBank/DDBJ whole genome shotgun (WGS) entry which is preliminary data.</text>
</comment>
<dbReference type="GO" id="GO:0046872">
    <property type="term" value="F:metal ion binding"/>
    <property type="evidence" value="ECO:0007669"/>
    <property type="project" value="UniProtKB-KW"/>
</dbReference>
<proteinExistence type="predicted"/>
<dbReference type="AlphaFoldDB" id="A0AB35YLC3"/>
<dbReference type="EMBL" id="JAZBJM010000001">
    <property type="protein sequence ID" value="MEM0516813.1"/>
    <property type="molecule type" value="Genomic_DNA"/>
</dbReference>
<dbReference type="Pfam" id="PF24827">
    <property type="entry name" value="AstE_AspA_cat"/>
    <property type="match status" value="1"/>
</dbReference>
<evidence type="ECO:0000259" key="5">
    <source>
        <dbReference type="Pfam" id="PF24827"/>
    </source>
</evidence>
<dbReference type="PANTHER" id="PTHR15162">
    <property type="entry name" value="ASPARTOACYLASE"/>
    <property type="match status" value="1"/>
</dbReference>
<dbReference type="InterPro" id="IPR050178">
    <property type="entry name" value="AspA/AstE_fam"/>
</dbReference>
<evidence type="ECO:0000313" key="7">
    <source>
        <dbReference type="EMBL" id="MEM0573337.1"/>
    </source>
</evidence>
<keyword evidence="9" id="KW-1185">Reference proteome</keyword>
<dbReference type="Proteomes" id="UP001390963">
    <property type="component" value="Unassembled WGS sequence"/>
</dbReference>
<evidence type="ECO:0000313" key="8">
    <source>
        <dbReference type="Proteomes" id="UP001388259"/>
    </source>
</evidence>
<dbReference type="InterPro" id="IPR055438">
    <property type="entry name" value="AstE_AspA_cat"/>
</dbReference>
<dbReference type="Proteomes" id="UP001388259">
    <property type="component" value="Unassembled WGS sequence"/>
</dbReference>
<sequence>MKKLENKIPRIIGTYTSKIEGPLLFISAGIHGNEPSGVLALQNVFKILEAEKPEIKGKIVGVSGNRAALERDVRFIDEDLNRTWTVENIQNKITDSQEKKEMFEIIDVLNQFSKEEFTERYFLDCHTTSAASLPYISVQEVNDNDAWAHKFPTHIIRGFSDIVLGCIDHYESRIGITGFVFEGGQHESKVAKMNHEGIIWLAIQNANDLDLNKLNQYPEAAKMLQKNKEEQKTFEICYRHGLNNNDTFKMQPGYKNFQPIKKGELLAQQNGKPIYSEWDAYIFMPLYQKQGNDGFFVVTEAQ</sequence>
<dbReference type="Gene3D" id="3.40.630.10">
    <property type="entry name" value="Zn peptidases"/>
    <property type="match status" value="1"/>
</dbReference>
<comment type="cofactor">
    <cofactor evidence="1">
        <name>Zn(2+)</name>
        <dbReference type="ChEBI" id="CHEBI:29105"/>
    </cofactor>
</comment>
<dbReference type="EMBL" id="JBANCF010000004">
    <property type="protein sequence ID" value="MEM0573337.1"/>
    <property type="molecule type" value="Genomic_DNA"/>
</dbReference>
<dbReference type="RefSeq" id="WP_279447982.1">
    <property type="nucleotide sequence ID" value="NZ_JAZBJM010000001.1"/>
</dbReference>
<dbReference type="PANTHER" id="PTHR15162:SF7">
    <property type="entry name" value="SUCCINYLGLUTAMATE DESUCCINYLASE"/>
    <property type="match status" value="1"/>
</dbReference>
<keyword evidence="2" id="KW-0479">Metal-binding</keyword>
<dbReference type="GO" id="GO:0016788">
    <property type="term" value="F:hydrolase activity, acting on ester bonds"/>
    <property type="evidence" value="ECO:0007669"/>
    <property type="project" value="InterPro"/>
</dbReference>
<gene>
    <name evidence="7" type="ORF">VZD24_07410</name>
    <name evidence="6" type="ORF">VZD85_00490</name>
</gene>
<dbReference type="GO" id="GO:0005829">
    <property type="term" value="C:cytosol"/>
    <property type="evidence" value="ECO:0007669"/>
    <property type="project" value="TreeGrafter"/>
</dbReference>
<organism evidence="6 8">
    <name type="scientific">Aequorivita flava</name>
    <dbReference type="NCBI Taxonomy" id="3114371"/>
    <lineage>
        <taxon>Bacteria</taxon>
        <taxon>Pseudomonadati</taxon>
        <taxon>Bacteroidota</taxon>
        <taxon>Flavobacteriia</taxon>
        <taxon>Flavobacteriales</taxon>
        <taxon>Flavobacteriaceae</taxon>
        <taxon>Aequorivita</taxon>
    </lineage>
</organism>
<keyword evidence="4" id="KW-0862">Zinc</keyword>
<keyword evidence="3" id="KW-0378">Hydrolase</keyword>
<evidence type="ECO:0000256" key="3">
    <source>
        <dbReference type="ARBA" id="ARBA00022801"/>
    </source>
</evidence>
<feature type="domain" description="Succinylglutamate desuccinylase/Aspartoacylase catalytic" evidence="5">
    <location>
        <begin position="21"/>
        <end position="149"/>
    </location>
</feature>
<reference evidence="6 9" key="1">
    <citation type="submission" date="2024-01" db="EMBL/GenBank/DDBJ databases">
        <title>Aequorivita flavus sp. nov., isolated from deep-sea sediment.</title>
        <authorList>
            <person name="Chen X."/>
        </authorList>
    </citation>
    <scope>NUCLEOTIDE SEQUENCE</scope>
    <source>
        <strain evidence="6">MCCC 1A16923</strain>
        <strain evidence="7 9">MCCC 1A16935</strain>
    </source>
</reference>
<evidence type="ECO:0000313" key="6">
    <source>
        <dbReference type="EMBL" id="MEM0516813.1"/>
    </source>
</evidence>
<evidence type="ECO:0000256" key="2">
    <source>
        <dbReference type="ARBA" id="ARBA00022723"/>
    </source>
</evidence>
<dbReference type="SUPFAM" id="SSF53187">
    <property type="entry name" value="Zn-dependent exopeptidases"/>
    <property type="match status" value="1"/>
</dbReference>
<evidence type="ECO:0000256" key="1">
    <source>
        <dbReference type="ARBA" id="ARBA00001947"/>
    </source>
</evidence>
<evidence type="ECO:0000256" key="4">
    <source>
        <dbReference type="ARBA" id="ARBA00022833"/>
    </source>
</evidence>
<evidence type="ECO:0000313" key="9">
    <source>
        <dbReference type="Proteomes" id="UP001390963"/>
    </source>
</evidence>